<organism evidence="6 7">
    <name type="scientific">Homarus americanus</name>
    <name type="common">American lobster</name>
    <dbReference type="NCBI Taxonomy" id="6706"/>
    <lineage>
        <taxon>Eukaryota</taxon>
        <taxon>Metazoa</taxon>
        <taxon>Ecdysozoa</taxon>
        <taxon>Arthropoda</taxon>
        <taxon>Crustacea</taxon>
        <taxon>Multicrustacea</taxon>
        <taxon>Malacostraca</taxon>
        <taxon>Eumalacostraca</taxon>
        <taxon>Eucarida</taxon>
        <taxon>Decapoda</taxon>
        <taxon>Pleocyemata</taxon>
        <taxon>Astacidea</taxon>
        <taxon>Nephropoidea</taxon>
        <taxon>Nephropidae</taxon>
        <taxon>Homarus</taxon>
    </lineage>
</organism>
<dbReference type="Pfam" id="PF00379">
    <property type="entry name" value="Chitin_bind_4"/>
    <property type="match status" value="1"/>
</dbReference>
<dbReference type="InterPro" id="IPR000618">
    <property type="entry name" value="Insect_cuticle"/>
</dbReference>
<dbReference type="PROSITE" id="PS51155">
    <property type="entry name" value="CHIT_BIND_RR_2"/>
    <property type="match status" value="1"/>
</dbReference>
<feature type="compositionally biased region" description="Polar residues" evidence="4">
    <location>
        <begin position="169"/>
        <end position="188"/>
    </location>
</feature>
<dbReference type="EMBL" id="JAHLQT010012015">
    <property type="protein sequence ID" value="KAG7171621.1"/>
    <property type="molecule type" value="Genomic_DNA"/>
</dbReference>
<feature type="region of interest" description="Disordered" evidence="4">
    <location>
        <begin position="369"/>
        <end position="391"/>
    </location>
</feature>
<keyword evidence="5" id="KW-0732">Signal</keyword>
<gene>
    <name evidence="6" type="primary">Cua2b-L</name>
    <name evidence="6" type="ORF">Hamer_G014760</name>
</gene>
<feature type="chain" id="PRO_5035183193" evidence="5">
    <location>
        <begin position="19"/>
        <end position="436"/>
    </location>
</feature>
<dbReference type="GO" id="GO:0042302">
    <property type="term" value="F:structural constituent of cuticle"/>
    <property type="evidence" value="ECO:0007669"/>
    <property type="project" value="UniProtKB-UniRule"/>
</dbReference>
<comment type="caution">
    <text evidence="6">The sequence shown here is derived from an EMBL/GenBank/DDBJ whole genome shotgun (WGS) entry which is preliminary data.</text>
</comment>
<keyword evidence="7" id="KW-1185">Reference proteome</keyword>
<dbReference type="PANTHER" id="PTHR12236">
    <property type="entry name" value="STRUCTURAL CONTITUENT OF CUTICLE"/>
    <property type="match status" value="1"/>
</dbReference>
<dbReference type="OrthoDB" id="6382329at2759"/>
<feature type="signal peptide" evidence="5">
    <location>
        <begin position="1"/>
        <end position="18"/>
    </location>
</feature>
<reference evidence="6" key="1">
    <citation type="journal article" date="2021" name="Sci. Adv.">
        <title>The American lobster genome reveals insights on longevity, neural, and immune adaptations.</title>
        <authorList>
            <person name="Polinski J.M."/>
            <person name="Zimin A.V."/>
            <person name="Clark K.F."/>
            <person name="Kohn A.B."/>
            <person name="Sadowski N."/>
            <person name="Timp W."/>
            <person name="Ptitsyn A."/>
            <person name="Khanna P."/>
            <person name="Romanova D.Y."/>
            <person name="Williams P."/>
            <person name="Greenwood S.J."/>
            <person name="Moroz L.L."/>
            <person name="Walt D.R."/>
            <person name="Bodnar A.G."/>
        </authorList>
    </citation>
    <scope>NUCLEOTIDE SEQUENCE</scope>
    <source>
        <strain evidence="6">GMGI-L3</strain>
    </source>
</reference>
<feature type="coiled-coil region" evidence="3">
    <location>
        <begin position="320"/>
        <end position="358"/>
    </location>
</feature>
<evidence type="ECO:0000256" key="1">
    <source>
        <dbReference type="ARBA" id="ARBA00022460"/>
    </source>
</evidence>
<name>A0A8J5N1V0_HOMAM</name>
<keyword evidence="3" id="KW-0175">Coiled coil</keyword>
<dbReference type="GO" id="GO:0031012">
    <property type="term" value="C:extracellular matrix"/>
    <property type="evidence" value="ECO:0007669"/>
    <property type="project" value="TreeGrafter"/>
</dbReference>
<feature type="compositionally biased region" description="Low complexity" evidence="4">
    <location>
        <begin position="155"/>
        <end position="168"/>
    </location>
</feature>
<evidence type="ECO:0000256" key="3">
    <source>
        <dbReference type="SAM" id="Coils"/>
    </source>
</evidence>
<feature type="compositionally biased region" description="Low complexity" evidence="4">
    <location>
        <begin position="202"/>
        <end position="219"/>
    </location>
</feature>
<feature type="compositionally biased region" description="Low complexity" evidence="4">
    <location>
        <begin position="380"/>
        <end position="391"/>
    </location>
</feature>
<dbReference type="GO" id="GO:0005615">
    <property type="term" value="C:extracellular space"/>
    <property type="evidence" value="ECO:0007669"/>
    <property type="project" value="TreeGrafter"/>
</dbReference>
<dbReference type="Proteomes" id="UP000747542">
    <property type="component" value="Unassembled WGS sequence"/>
</dbReference>
<evidence type="ECO:0000256" key="4">
    <source>
        <dbReference type="SAM" id="MobiDB-lite"/>
    </source>
</evidence>
<feature type="region of interest" description="Disordered" evidence="4">
    <location>
        <begin position="138"/>
        <end position="230"/>
    </location>
</feature>
<dbReference type="InterPro" id="IPR051217">
    <property type="entry name" value="Insect_Cuticle_Struc_Prot"/>
</dbReference>
<evidence type="ECO:0000256" key="5">
    <source>
        <dbReference type="SAM" id="SignalP"/>
    </source>
</evidence>
<protein>
    <submittedName>
        <fullName evidence="6">Larval cuticle protein A2B-like</fullName>
    </submittedName>
</protein>
<feature type="compositionally biased region" description="Basic and acidic residues" evidence="4">
    <location>
        <begin position="220"/>
        <end position="230"/>
    </location>
</feature>
<sequence>MKVVLVVLCVGVWSQALAQDASYMLDSRGVQLEQGLTPPQELLDNHQVLSEAFKHRSEELARTYSNDQVAYNDPDPEYMWAYEVDAKSTGDKKSAREERRGDVVVGQYSVMDPDGSFRIVDYSVAPDTGFRATVTKHSTHEDFQSQSHQQRRDQFQNQQNRRNQFQNQLSTRDQFQSQLSTRDQLQNHQNRRKQLQNQLSTRNQFQSQQSRLNQFQNQQNDRRGFQSQEDNRNEFQNQQNLFNQFQNQQNVLREFQSQEDNRNEFQNQQIDHNQFQDRQSLRNLFQRDQSQLSTAAGSGVILKSSVDNTDRLTQVRGSMYSSNRNQFNQERNQINQARNQFNQDRNQFNQDRNQVNQDRNQFTQNHNQFTRGSADDFERNTNTNQYNRQQGRQFQNFQTTKGRLDNVQFTTQQQQQRQQQVNPQSFYPISVVLARK</sequence>
<dbReference type="PANTHER" id="PTHR12236:SF95">
    <property type="entry name" value="CUTICULAR PROTEIN 76BD, ISOFORM C-RELATED"/>
    <property type="match status" value="1"/>
</dbReference>
<evidence type="ECO:0000256" key="2">
    <source>
        <dbReference type="PROSITE-ProRule" id="PRU00497"/>
    </source>
</evidence>
<dbReference type="AlphaFoldDB" id="A0A8J5N1V0"/>
<proteinExistence type="predicted"/>
<accession>A0A8J5N1V0</accession>
<evidence type="ECO:0000313" key="7">
    <source>
        <dbReference type="Proteomes" id="UP000747542"/>
    </source>
</evidence>
<keyword evidence="1 2" id="KW-0193">Cuticle</keyword>
<evidence type="ECO:0000313" key="6">
    <source>
        <dbReference type="EMBL" id="KAG7171621.1"/>
    </source>
</evidence>